<comment type="caution">
    <text evidence="3">The sequence shown here is derived from an EMBL/GenBank/DDBJ whole genome shotgun (WGS) entry which is preliminary data.</text>
</comment>
<evidence type="ECO:0000259" key="1">
    <source>
        <dbReference type="Pfam" id="PF00931"/>
    </source>
</evidence>
<gene>
    <name evidence="3" type="primary">fxsT</name>
    <name evidence="3" type="ORF">ACFPIJ_59140</name>
</gene>
<dbReference type="SUPFAM" id="SSF52540">
    <property type="entry name" value="P-loop containing nucleoside triphosphate hydrolases"/>
    <property type="match status" value="2"/>
</dbReference>
<dbReference type="InterPro" id="IPR002586">
    <property type="entry name" value="CobQ/CobB/MinD/ParA_Nub-bd_dom"/>
</dbReference>
<dbReference type="Pfam" id="PF13424">
    <property type="entry name" value="TPR_12"/>
    <property type="match status" value="3"/>
</dbReference>
<dbReference type="PANTHER" id="PTHR46082:SF6">
    <property type="entry name" value="AAA+ ATPASE DOMAIN-CONTAINING PROTEIN-RELATED"/>
    <property type="match status" value="1"/>
</dbReference>
<reference evidence="4" key="1">
    <citation type="journal article" date="2019" name="Int. J. Syst. Evol. Microbiol.">
        <title>The Global Catalogue of Microorganisms (GCM) 10K type strain sequencing project: providing services to taxonomists for standard genome sequencing and annotation.</title>
        <authorList>
            <consortium name="The Broad Institute Genomics Platform"/>
            <consortium name="The Broad Institute Genome Sequencing Center for Infectious Disease"/>
            <person name="Wu L."/>
            <person name="Ma J."/>
        </authorList>
    </citation>
    <scope>NUCLEOTIDE SEQUENCE [LARGE SCALE GENOMIC DNA]</scope>
    <source>
        <strain evidence="4">CGMCC 4.7152</strain>
    </source>
</reference>
<sequence>MAERRNGQVVTFYSFKGGTGRTMAVANVAWILAAHGQRVLVVDWDLESPGLHRFFRPFITDSMLAGTGGVIDLIRRYEGAARKASLVDPGAPGRLDHARYARVSQEAFSIKWEFGNGGVLDFLSAGRHNHHYSRSISGLNWDDFYEELDGDTFFTALREDMKANYDYTLIDSRTGLSDVADICTVHLPDTLVTCFTLSEQGIDGAAEVAQAISRKTIRSGPPSTRSSRRIRVLPVPMRIDPAELKKAETGKLVAKQRFAGLPEGLSETDRDQYWTTVEVPYRAFYAYEETLATFEDERGQPGTLLAAFETMTGYITKGAVTRLPPMNQADRARVRAQFVRMAALVDSELTLRYDRNGAVWAEWIGWILRESGIRVHDAAGAAGAAADVARHLVINAGDSDAGRPIAAGPPDRPPLVVHVAGNQPPVGSSDAVNTTRISGFDPLVAADRILRLVGVAPPAPDLLVGAPRFPAQPPEVVQAPVRNLRFTGREAELDTLRERLSEGGESTVLVGLHGLGGIGKSQLAIEYANRYRNSYDAVWWIDADATTAEVDEQLQQFGLRMGIPLPGGTTEAAQAVKQALTRGEPYARWLLLFDNAEDPSKIEGLLPSGRGHVIVIAQTTVWGEQAKLIPVEKFTRQESVVHLRSRLPSLDDADAARIAELLGDLPIAIAAAAAWLDETGSPVTEYLQAIEKGNLGLLGSERDLDRVAAAWKLSLDQLQEQEPAAYRMLELCSVMAPEISLDLIYSSKMALNLFVEDPMVTANEMLLMLSQLVEKITRLALVRVDNQGEFGAPGADRVRGGHIEIHRLLQYVVRSRMSEETMSGTRHEVHLLLIAAVQVSMEVDDPADWPRYRMLWPHIEVSGAEGCVSAQVRQLLIDRVRYFFLTGSPARGLEIAERTERVWTGMLDGYTEAEAAGQAARALRLQLLLLRFNKANILRDKGAFKEALELDQQVLDDQRALLGPDHPNTLMTAGSFAADLRSLGRYADALEQDQKTYEAWRRAKFNDENALTLRARSNLAVSYRLMGNLREALNLDRQVYATRKERLPKNHPSTLLSGTSLGRDLREAGDFEESINLLTEIRDAYAVVLGADSRFVVNARANLAVSLRASGRPDEAGRLLDQAWEHLKAELGPDHPETLACRLSRSVNRFELEEEDAEAEIRAVREAYEKRLGARHPHTLVCVTNLAAATRAQGHLGTARELAREAMEGMREVLGPKHPYALAAQMNLAVVEADDNNFEVARTLMADAALDLVEVLGPEHPHTLRCEANRAIIDLRVHGHAYQERVNIAIDKFADRVGQGHPAVQALRRGRLLRRIIDPHPF</sequence>
<accession>A0ABV9WL26</accession>
<dbReference type="EMBL" id="JBHSIU010000130">
    <property type="protein sequence ID" value="MFC5007713.1"/>
    <property type="molecule type" value="Genomic_DNA"/>
</dbReference>
<feature type="domain" description="NB-ARC" evidence="1">
    <location>
        <begin position="490"/>
        <end position="594"/>
    </location>
</feature>
<dbReference type="Gene3D" id="3.40.50.300">
    <property type="entry name" value="P-loop containing nucleotide triphosphate hydrolases"/>
    <property type="match status" value="2"/>
</dbReference>
<dbReference type="Pfam" id="PF01656">
    <property type="entry name" value="CbiA"/>
    <property type="match status" value="1"/>
</dbReference>
<dbReference type="SUPFAM" id="SSF48452">
    <property type="entry name" value="TPR-like"/>
    <property type="match status" value="3"/>
</dbReference>
<evidence type="ECO:0000259" key="2">
    <source>
        <dbReference type="Pfam" id="PF01656"/>
    </source>
</evidence>
<dbReference type="PANTHER" id="PTHR46082">
    <property type="entry name" value="ATP/GTP-BINDING PROTEIN-RELATED"/>
    <property type="match status" value="1"/>
</dbReference>
<dbReference type="Proteomes" id="UP001595912">
    <property type="component" value="Unassembled WGS sequence"/>
</dbReference>
<dbReference type="RefSeq" id="WP_380128352.1">
    <property type="nucleotide sequence ID" value="NZ_JBHSIU010000130.1"/>
</dbReference>
<dbReference type="InterPro" id="IPR011990">
    <property type="entry name" value="TPR-like_helical_dom_sf"/>
</dbReference>
<organism evidence="3 4">
    <name type="scientific">Dactylosporangium cerinum</name>
    <dbReference type="NCBI Taxonomy" id="1434730"/>
    <lineage>
        <taxon>Bacteria</taxon>
        <taxon>Bacillati</taxon>
        <taxon>Actinomycetota</taxon>
        <taxon>Actinomycetes</taxon>
        <taxon>Micromonosporales</taxon>
        <taxon>Micromonosporaceae</taxon>
        <taxon>Dactylosporangium</taxon>
    </lineage>
</organism>
<feature type="domain" description="CobQ/CobB/MinD/ParA nucleotide binding" evidence="2">
    <location>
        <begin position="11"/>
        <end position="52"/>
    </location>
</feature>
<dbReference type="Gene3D" id="1.25.40.10">
    <property type="entry name" value="Tetratricopeptide repeat domain"/>
    <property type="match status" value="3"/>
</dbReference>
<dbReference type="Pfam" id="PF13374">
    <property type="entry name" value="TPR_10"/>
    <property type="match status" value="1"/>
</dbReference>
<proteinExistence type="predicted"/>
<dbReference type="InterPro" id="IPR027417">
    <property type="entry name" value="P-loop_NTPase"/>
</dbReference>
<dbReference type="InterPro" id="IPR053137">
    <property type="entry name" value="NLR-like"/>
</dbReference>
<keyword evidence="4" id="KW-1185">Reference proteome</keyword>
<evidence type="ECO:0000313" key="4">
    <source>
        <dbReference type="Proteomes" id="UP001595912"/>
    </source>
</evidence>
<dbReference type="InterPro" id="IPR002182">
    <property type="entry name" value="NB-ARC"/>
</dbReference>
<dbReference type="NCBIfam" id="NF040586">
    <property type="entry name" value="FxSxx_TPR"/>
    <property type="match status" value="1"/>
</dbReference>
<dbReference type="Pfam" id="PF00931">
    <property type="entry name" value="NB-ARC"/>
    <property type="match status" value="1"/>
</dbReference>
<evidence type="ECO:0000313" key="3">
    <source>
        <dbReference type="EMBL" id="MFC5007713.1"/>
    </source>
</evidence>
<name>A0ABV9WL26_9ACTN</name>
<protein>
    <submittedName>
        <fullName evidence="3">FxSxx-COOH system tetratricopeptide repeat protein</fullName>
    </submittedName>
</protein>
<dbReference type="NCBIfam" id="NF047398">
    <property type="entry name" value="AAA_KGGVGR"/>
    <property type="match status" value="1"/>
</dbReference>